<feature type="region of interest" description="Disordered" evidence="7">
    <location>
        <begin position="519"/>
        <end position="541"/>
    </location>
</feature>
<dbReference type="EMBL" id="CP012528">
    <property type="protein sequence ID" value="ALC48657.1"/>
    <property type="molecule type" value="Genomic_DNA"/>
</dbReference>
<feature type="compositionally biased region" description="Basic and acidic residues" evidence="7">
    <location>
        <begin position="55"/>
        <end position="75"/>
    </location>
</feature>
<dbReference type="SMR" id="A0A0M4F941"/>
<gene>
    <name evidence="9" type="ORF">Dbus_chrXg513</name>
</gene>
<feature type="compositionally biased region" description="Polar residues" evidence="7">
    <location>
        <begin position="569"/>
        <end position="578"/>
    </location>
</feature>
<dbReference type="Gene3D" id="2.130.10.10">
    <property type="entry name" value="YVTN repeat-like/Quinoprotein amine dehydrogenase"/>
    <property type="match status" value="1"/>
</dbReference>
<dbReference type="PROSITE" id="PS50082">
    <property type="entry name" value="WD_REPEATS_2"/>
    <property type="match status" value="1"/>
</dbReference>
<feature type="region of interest" description="Disordered" evidence="7">
    <location>
        <begin position="1"/>
        <end position="25"/>
    </location>
</feature>
<dbReference type="InterPro" id="IPR036322">
    <property type="entry name" value="WD40_repeat_dom_sf"/>
</dbReference>
<dbReference type="SMART" id="SM00320">
    <property type="entry name" value="WD40"/>
    <property type="match status" value="3"/>
</dbReference>
<evidence type="ECO:0000313" key="9">
    <source>
        <dbReference type="EMBL" id="ALC48657.1"/>
    </source>
</evidence>
<dbReference type="SUPFAM" id="SSF50978">
    <property type="entry name" value="WD40 repeat-like"/>
    <property type="match status" value="1"/>
</dbReference>
<evidence type="ECO:0000256" key="1">
    <source>
        <dbReference type="ARBA" id="ARBA00004604"/>
    </source>
</evidence>
<evidence type="ECO:0000256" key="7">
    <source>
        <dbReference type="SAM" id="MobiDB-lite"/>
    </source>
</evidence>
<dbReference type="SMART" id="SM01033">
    <property type="entry name" value="BING4CT"/>
    <property type="match status" value="1"/>
</dbReference>
<dbReference type="Pfam" id="PF00400">
    <property type="entry name" value="WD40"/>
    <property type="match status" value="1"/>
</dbReference>
<feature type="repeat" description="WD" evidence="6">
    <location>
        <begin position="323"/>
        <end position="357"/>
    </location>
</feature>
<dbReference type="InterPro" id="IPR001680">
    <property type="entry name" value="WD40_rpt"/>
</dbReference>
<dbReference type="FunFam" id="2.130.10.10:FF:000378">
    <property type="entry name" value="U3 small nucleolar RNA-associated protein 7"/>
    <property type="match status" value="1"/>
</dbReference>
<dbReference type="GO" id="GO:0000462">
    <property type="term" value="P:maturation of SSU-rRNA from tricistronic rRNA transcript (SSU-rRNA, 5.8S rRNA, LSU-rRNA)"/>
    <property type="evidence" value="ECO:0007669"/>
    <property type="project" value="TreeGrafter"/>
</dbReference>
<keyword evidence="4" id="KW-0677">Repeat</keyword>
<dbReference type="GO" id="GO:0030686">
    <property type="term" value="C:90S preribosome"/>
    <property type="evidence" value="ECO:0007669"/>
    <property type="project" value="TreeGrafter"/>
</dbReference>
<dbReference type="STRING" id="30019.A0A0M4F941"/>
<dbReference type="GO" id="GO:0032040">
    <property type="term" value="C:small-subunit processome"/>
    <property type="evidence" value="ECO:0007669"/>
    <property type="project" value="TreeGrafter"/>
</dbReference>
<dbReference type="InterPro" id="IPR019775">
    <property type="entry name" value="WD40_repeat_CS"/>
</dbReference>
<dbReference type="InterPro" id="IPR040315">
    <property type="entry name" value="WDR46/Utp7"/>
</dbReference>
<dbReference type="OrthoDB" id="10251154at2759"/>
<dbReference type="InterPro" id="IPR015943">
    <property type="entry name" value="WD40/YVTN_repeat-like_dom_sf"/>
</dbReference>
<evidence type="ECO:0000256" key="4">
    <source>
        <dbReference type="ARBA" id="ARBA00022737"/>
    </source>
</evidence>
<reference evidence="9 10" key="1">
    <citation type="submission" date="2015-08" db="EMBL/GenBank/DDBJ databases">
        <title>Ancestral chromatin configuration constrains chromatin evolution on differentiating sex chromosomes in Drosophila.</title>
        <authorList>
            <person name="Zhou Q."/>
            <person name="Bachtrog D."/>
        </authorList>
    </citation>
    <scope>NUCLEOTIDE SEQUENCE [LARGE SCALE GENOMIC DNA]</scope>
    <source>
        <tissue evidence="9">Whole larvae</tissue>
    </source>
</reference>
<dbReference type="Pfam" id="PF08149">
    <property type="entry name" value="BING4CT"/>
    <property type="match status" value="1"/>
</dbReference>
<evidence type="ECO:0000313" key="10">
    <source>
        <dbReference type="Proteomes" id="UP000494163"/>
    </source>
</evidence>
<dbReference type="PANTHER" id="PTHR14085:SF3">
    <property type="entry name" value="WD REPEAT-CONTAINING PROTEIN 46"/>
    <property type="match status" value="1"/>
</dbReference>
<feature type="domain" description="BING4 C-terminal" evidence="8">
    <location>
        <begin position="411"/>
        <end position="489"/>
    </location>
</feature>
<dbReference type="PROSITE" id="PS50294">
    <property type="entry name" value="WD_REPEATS_REGION"/>
    <property type="match status" value="1"/>
</dbReference>
<evidence type="ECO:0000256" key="6">
    <source>
        <dbReference type="PROSITE-ProRule" id="PRU00221"/>
    </source>
</evidence>
<keyword evidence="10" id="KW-1185">Reference proteome</keyword>
<feature type="region of interest" description="Disordered" evidence="7">
    <location>
        <begin position="556"/>
        <end position="599"/>
    </location>
</feature>
<keyword evidence="2" id="KW-0698">rRNA processing</keyword>
<sequence length="599" mass="68084">MAKPPYKAQNKRPGRYFEANGEQGDAKPVKLKRKGHQNFTGDLIKMQSHYKLKKPHNEAKTKANPEKEKKQKIPQETLDKYSRGAAVERRGVKTRHFKGQQERKEVYLEYATQQAARTEMLLQESEGVLEPDEEEVTAGYRQSEIANNVDLQSAAKHFQLKLDFGPYTMRYTKNGRHLLLGGRRGHIAAFDWVTKKLHCEFNCMESISDVQWLHVPTMYAVAQKEWVYFYDKKGTELHCVKRLNRINRMDFLPYHFLLATANSRGFASWLDVSIGELVGNFNTGLGDIRIMRHNPSNGVLCIGGGKGVVSMWSPKVREPLAKLLCHTTSMTALTVDPKGQHLITAGLDRAVKVWDIRMLTPTPLARFNLRLPANEVEVSQRGMLALSQGTYLETYTDILIGGGTADRQKLPYLRQRCDAPVSGMRFCPYEDVLGVATSHGFQSLLVPGCGEPNYDALEDNPFETSKQRREHEVHALLEKIPPELITLDPQQITGVDAPTLQEKVDAKRQLFHLKPPRIDMKPRHKMKGRGGSVKTARNKQIVKDLQRKEFISEVRKAKQSVIAAHKDTSNANDNNEPQVKQPKPKRSVLDRFNPKPKRK</sequence>
<evidence type="ECO:0000256" key="3">
    <source>
        <dbReference type="ARBA" id="ARBA00022574"/>
    </source>
</evidence>
<dbReference type="PANTHER" id="PTHR14085">
    <property type="entry name" value="WD-REPEAT PROTEIN BING4"/>
    <property type="match status" value="1"/>
</dbReference>
<dbReference type="InterPro" id="IPR012952">
    <property type="entry name" value="BING4_C_dom"/>
</dbReference>
<evidence type="ECO:0000259" key="8">
    <source>
        <dbReference type="SMART" id="SM01033"/>
    </source>
</evidence>
<keyword evidence="5" id="KW-0539">Nucleus</keyword>
<evidence type="ECO:0000256" key="5">
    <source>
        <dbReference type="ARBA" id="ARBA00023242"/>
    </source>
</evidence>
<proteinExistence type="predicted"/>
<feature type="region of interest" description="Disordered" evidence="7">
    <location>
        <begin position="52"/>
        <end position="75"/>
    </location>
</feature>
<organism evidence="9 10">
    <name type="scientific">Drosophila busckii</name>
    <name type="common">Fruit fly</name>
    <dbReference type="NCBI Taxonomy" id="30019"/>
    <lineage>
        <taxon>Eukaryota</taxon>
        <taxon>Metazoa</taxon>
        <taxon>Ecdysozoa</taxon>
        <taxon>Arthropoda</taxon>
        <taxon>Hexapoda</taxon>
        <taxon>Insecta</taxon>
        <taxon>Pterygota</taxon>
        <taxon>Neoptera</taxon>
        <taxon>Endopterygota</taxon>
        <taxon>Diptera</taxon>
        <taxon>Brachycera</taxon>
        <taxon>Muscomorpha</taxon>
        <taxon>Ephydroidea</taxon>
        <taxon>Drosophilidae</taxon>
        <taxon>Drosophila</taxon>
    </lineage>
</organism>
<dbReference type="Proteomes" id="UP000494163">
    <property type="component" value="Chromosome X"/>
</dbReference>
<dbReference type="AlphaFoldDB" id="A0A0M4F941"/>
<name>A0A0M4F941_DROBS</name>
<dbReference type="OMA" id="EFLPYHW"/>
<comment type="subcellular location">
    <subcellularLocation>
        <location evidence="1">Nucleus</location>
        <location evidence="1">Nucleolus</location>
    </subcellularLocation>
</comment>
<evidence type="ECO:0000256" key="2">
    <source>
        <dbReference type="ARBA" id="ARBA00022552"/>
    </source>
</evidence>
<accession>A0A0M4F941</accession>
<protein>
    <submittedName>
        <fullName evidence="9">CG2260</fullName>
    </submittedName>
</protein>
<keyword evidence="3 6" id="KW-0853">WD repeat</keyword>
<dbReference type="PROSITE" id="PS00678">
    <property type="entry name" value="WD_REPEATS_1"/>
    <property type="match status" value="1"/>
</dbReference>